<evidence type="ECO:0000313" key="2">
    <source>
        <dbReference type="EMBL" id="MEJ8542102.1"/>
    </source>
</evidence>
<dbReference type="EMBL" id="CP104550">
    <property type="protein sequence ID" value="UXH31555.1"/>
    <property type="molecule type" value="Genomic_DNA"/>
</dbReference>
<dbReference type="Proteomes" id="UP001065373">
    <property type="component" value="Chromosome"/>
</dbReference>
<reference evidence="3" key="1">
    <citation type="submission" date="2022-09" db="EMBL/GenBank/DDBJ databases">
        <title>Characterization of three MwoI isoschizomers from sequenced genome and metagenomes.</title>
        <authorList>
            <person name="Fomenkov A."/>
            <person name="Xu S.Y."/>
            <person name="Roberts R.J."/>
        </authorList>
    </citation>
    <scope>NUCLEOTIDE SEQUENCE</scope>
    <source>
        <strain evidence="3">DSM 2970</strain>
    </source>
</reference>
<dbReference type="GeneID" id="75107268"/>
<proteinExistence type="predicted"/>
<evidence type="ECO:0000313" key="4">
    <source>
        <dbReference type="Proteomes" id="UP001369247"/>
    </source>
</evidence>
<dbReference type="GeneID" id="58979285"/>
<dbReference type="Proteomes" id="UP001369247">
    <property type="component" value="Unassembled WGS sequence"/>
</dbReference>
<sequence length="255" mass="28705">MAVSVSCISEFMFCPMKLYLTEFLGIRSPFNHEAMAIRDAYLDFRLAAESRARKLQPGTDPGEVEGLLMGDLERILNGLEGGVREKVMDTMKFQVRSAALRITGAMELMGAPGERVARRIFPPFIRDYTIHDPSLELYGRVNMEIIDGHHYPVKIKGVLPPAGGAWPSDSLELTAQALLVEREFETESLVSFIDYIPLAERRTVVTDYRRRECLFDVLDEIRKIIEDGEVPSVDVKPSRCEKCGLSDECLGEDQS</sequence>
<dbReference type="AlphaFoldDB" id="A0A9E7RSJ3"/>
<evidence type="ECO:0000313" key="3">
    <source>
        <dbReference type="EMBL" id="UXH31555.1"/>
    </source>
</evidence>
<reference evidence="2 4" key="2">
    <citation type="submission" date="2023-12" db="EMBL/GenBank/DDBJ databases">
        <title>Phenotypic and Genomic Characterization of Methanothermobacter wolfeii Strain BSEL, a CO2-Capturing Archaeon with Minimal Nutrient Requirements.</title>
        <authorList>
            <person name="Ale Enriquez F."/>
            <person name="Ahring B.K."/>
        </authorList>
    </citation>
    <scope>NUCLEOTIDE SEQUENCE [LARGE SCALE GENOMIC DNA]</scope>
    <source>
        <strain evidence="2 4">BSEL-1</strain>
    </source>
</reference>
<feature type="domain" description="DUF83" evidence="1">
    <location>
        <begin position="170"/>
        <end position="250"/>
    </location>
</feature>
<dbReference type="Pfam" id="PF01930">
    <property type="entry name" value="Cas_Cas4"/>
    <property type="match status" value="1"/>
</dbReference>
<dbReference type="Gene3D" id="3.90.320.10">
    <property type="match status" value="1"/>
</dbReference>
<accession>A0A9E7RSJ3</accession>
<dbReference type="EMBL" id="JAXUHJ010000003">
    <property type="protein sequence ID" value="MEJ8542102.1"/>
    <property type="molecule type" value="Genomic_DNA"/>
</dbReference>
<dbReference type="InterPro" id="IPR022765">
    <property type="entry name" value="Dna2/Cas4_DUF83"/>
</dbReference>
<gene>
    <name evidence="3" type="ORF">N5910_08410</name>
    <name evidence="2" type="ORF">U2150_01160</name>
</gene>
<dbReference type="RefSeq" id="WP_074359494.1">
    <property type="nucleotide sequence ID" value="NZ_CP104550.1"/>
</dbReference>
<dbReference type="SMR" id="A0A9E7RSJ3"/>
<name>A0A9E7RSJ3_METWO</name>
<evidence type="ECO:0000259" key="1">
    <source>
        <dbReference type="Pfam" id="PF01930"/>
    </source>
</evidence>
<dbReference type="InterPro" id="IPR011604">
    <property type="entry name" value="PDDEXK-like_dom_sf"/>
</dbReference>
<dbReference type="KEGG" id="mwo:MWSIV6_1625"/>
<organism evidence="3">
    <name type="scientific">Methanothermobacter wolfeii</name>
    <name type="common">Methanobacterium wolfei</name>
    <dbReference type="NCBI Taxonomy" id="145261"/>
    <lineage>
        <taxon>Archaea</taxon>
        <taxon>Methanobacteriati</taxon>
        <taxon>Methanobacteriota</taxon>
        <taxon>Methanomada group</taxon>
        <taxon>Methanobacteria</taxon>
        <taxon>Methanobacteriales</taxon>
        <taxon>Methanobacteriaceae</taxon>
        <taxon>Methanothermobacter</taxon>
    </lineage>
</organism>
<protein>
    <submittedName>
        <fullName evidence="3">Dna2/Cas4 domain-containing protein</fullName>
    </submittedName>
</protein>
<keyword evidence="4" id="KW-1185">Reference proteome</keyword>